<accession>A0A8J8FDV3</accession>
<evidence type="ECO:0000256" key="1">
    <source>
        <dbReference type="SAM" id="SignalP"/>
    </source>
</evidence>
<gene>
    <name evidence="2" type="ORF">GD597_12380</name>
</gene>
<reference evidence="2" key="1">
    <citation type="submission" date="2019-10" db="EMBL/GenBank/DDBJ databases">
        <title>Draft genome sequence of Panacibacter sp. KCS-6.</title>
        <authorList>
            <person name="Yim K.J."/>
        </authorList>
    </citation>
    <scope>NUCLEOTIDE SEQUENCE</scope>
    <source>
        <strain evidence="2">KCS-6</strain>
    </source>
</reference>
<evidence type="ECO:0000313" key="2">
    <source>
        <dbReference type="EMBL" id="NNV56261.1"/>
    </source>
</evidence>
<comment type="caution">
    <text evidence="2">The sequence shown here is derived from an EMBL/GenBank/DDBJ whole genome shotgun (WGS) entry which is preliminary data.</text>
</comment>
<sequence length="387" mass="43230">MKKLLFAVLLISSCAPAQQNKTRKGKNPNKTAKSAQVLQTSGTVDPNVKIETPSNFDGLKQPLKGLVCRDYDRIDPAGSDDNMMKITNGVIIQLYWKDIQPTENGAIVRGNRVDQAIDWARKFKAKYGIEIPIKVRLYCGVYSPDWLIKKGSFTILDEKLPKYWEPAFLTAFADVQQKLAAIYDNIPEISEVVDGATGLKSAENLIRPFGDNARKQQVGDIFLQAGYTKQNDSLAIIKSYQAMKPWKHTLISVCFSSYQYLDSKGNAYETAEGTIPFINSFVNMYGKQAVVGNNGLRTTAGSHGEDFAEGGERYKLYNYFKKLKEEKGVTIYFQTSTTKRSGSELSPVIEEGIKYGAAYIELPTGPKQFRELLGNQLEPLNKRVKAN</sequence>
<dbReference type="Proteomes" id="UP000598971">
    <property type="component" value="Unassembled WGS sequence"/>
</dbReference>
<keyword evidence="3" id="KW-1185">Reference proteome</keyword>
<keyword evidence="1" id="KW-0732">Signal</keyword>
<name>A0A8J8FDV3_9BACT</name>
<feature type="signal peptide" evidence="1">
    <location>
        <begin position="1"/>
        <end position="17"/>
    </location>
</feature>
<organism evidence="2 3">
    <name type="scientific">Limnovirga soli</name>
    <dbReference type="NCBI Taxonomy" id="2656915"/>
    <lineage>
        <taxon>Bacteria</taxon>
        <taxon>Pseudomonadati</taxon>
        <taxon>Bacteroidota</taxon>
        <taxon>Chitinophagia</taxon>
        <taxon>Chitinophagales</taxon>
        <taxon>Chitinophagaceae</taxon>
        <taxon>Limnovirga</taxon>
    </lineage>
</organism>
<dbReference type="EMBL" id="WHPF01000008">
    <property type="protein sequence ID" value="NNV56261.1"/>
    <property type="molecule type" value="Genomic_DNA"/>
</dbReference>
<evidence type="ECO:0000313" key="3">
    <source>
        <dbReference type="Proteomes" id="UP000598971"/>
    </source>
</evidence>
<dbReference type="RefSeq" id="WP_171608202.1">
    <property type="nucleotide sequence ID" value="NZ_WHPF01000008.1"/>
</dbReference>
<protein>
    <submittedName>
        <fullName evidence="2">Uncharacterized protein</fullName>
    </submittedName>
</protein>
<feature type="chain" id="PRO_5035242608" evidence="1">
    <location>
        <begin position="18"/>
        <end position="387"/>
    </location>
</feature>
<dbReference type="AlphaFoldDB" id="A0A8J8FDV3"/>
<proteinExistence type="predicted"/>